<dbReference type="AlphaFoldDB" id="A0A317L3F4"/>
<name>A0A317L3F4_9BACI</name>
<keyword evidence="2" id="KW-1185">Reference proteome</keyword>
<protein>
    <submittedName>
        <fullName evidence="1">Uncharacterized protein</fullName>
    </submittedName>
</protein>
<evidence type="ECO:0000313" key="2">
    <source>
        <dbReference type="Proteomes" id="UP000245624"/>
    </source>
</evidence>
<organism evidence="1 2">
    <name type="scientific">Gracilibacillus dipsosauri</name>
    <dbReference type="NCBI Taxonomy" id="178340"/>
    <lineage>
        <taxon>Bacteria</taxon>
        <taxon>Bacillati</taxon>
        <taxon>Bacillota</taxon>
        <taxon>Bacilli</taxon>
        <taxon>Bacillales</taxon>
        <taxon>Bacillaceae</taxon>
        <taxon>Gracilibacillus</taxon>
    </lineage>
</organism>
<comment type="caution">
    <text evidence="1">The sequence shown here is derived from an EMBL/GenBank/DDBJ whole genome shotgun (WGS) entry which is preliminary data.</text>
</comment>
<proteinExistence type="predicted"/>
<dbReference type="OrthoDB" id="164217at2"/>
<evidence type="ECO:0000313" key="1">
    <source>
        <dbReference type="EMBL" id="PWU70422.1"/>
    </source>
</evidence>
<reference evidence="1 2" key="1">
    <citation type="submission" date="2018-05" db="EMBL/GenBank/DDBJ databases">
        <title>Genomic analysis of Gracilibacillus dipsosauri DD1 reveals novel features of a salt-tolerant amylase.</title>
        <authorList>
            <person name="Deutch C.E."/>
            <person name="Yang S."/>
        </authorList>
    </citation>
    <scope>NUCLEOTIDE SEQUENCE [LARGE SCALE GENOMIC DNA]</scope>
    <source>
        <strain evidence="1 2">DD1</strain>
    </source>
</reference>
<accession>A0A317L3F4</accession>
<dbReference type="Proteomes" id="UP000245624">
    <property type="component" value="Unassembled WGS sequence"/>
</dbReference>
<sequence length="105" mass="12464">MAQAKIACQKLCFSNEEKMLYEELRGKIFKELVKIEELEDGYTFVLEGKEHLLSDLVIWIPLEKKCCPFLKFTINIYHDDYLYLKLTGPDETKQFLLLELKLDQK</sequence>
<dbReference type="RefSeq" id="WP_054860492.1">
    <property type="nucleotide sequence ID" value="NZ_QGTD01000001.1"/>
</dbReference>
<gene>
    <name evidence="1" type="ORF">DLJ74_00895</name>
</gene>
<dbReference type="EMBL" id="QGTD01000001">
    <property type="protein sequence ID" value="PWU70422.1"/>
    <property type="molecule type" value="Genomic_DNA"/>
</dbReference>